<gene>
    <name evidence="1" type="ORF">HaLaN_19602</name>
</gene>
<dbReference type="Proteomes" id="UP000485058">
    <property type="component" value="Unassembled WGS sequence"/>
</dbReference>
<organism evidence="1 2">
    <name type="scientific">Haematococcus lacustris</name>
    <name type="common">Green alga</name>
    <name type="synonym">Haematococcus pluvialis</name>
    <dbReference type="NCBI Taxonomy" id="44745"/>
    <lineage>
        <taxon>Eukaryota</taxon>
        <taxon>Viridiplantae</taxon>
        <taxon>Chlorophyta</taxon>
        <taxon>core chlorophytes</taxon>
        <taxon>Chlorophyceae</taxon>
        <taxon>CS clade</taxon>
        <taxon>Chlamydomonadales</taxon>
        <taxon>Haematococcaceae</taxon>
        <taxon>Haematococcus</taxon>
    </lineage>
</organism>
<sequence>MTGAMQELLFVSEKAIFAPPKAIRAGKQCMARTTNLSPDNAAPNCSREGNPEYGVLMKIFKGARPRPLSESG</sequence>
<keyword evidence="2" id="KW-1185">Reference proteome</keyword>
<reference evidence="1 2" key="1">
    <citation type="submission" date="2020-02" db="EMBL/GenBank/DDBJ databases">
        <title>Draft genome sequence of Haematococcus lacustris strain NIES-144.</title>
        <authorList>
            <person name="Morimoto D."/>
            <person name="Nakagawa S."/>
            <person name="Yoshida T."/>
            <person name="Sawayama S."/>
        </authorList>
    </citation>
    <scope>NUCLEOTIDE SEQUENCE [LARGE SCALE GENOMIC DNA]</scope>
    <source>
        <strain evidence="1 2">NIES-144</strain>
    </source>
</reference>
<evidence type="ECO:0000313" key="2">
    <source>
        <dbReference type="Proteomes" id="UP000485058"/>
    </source>
</evidence>
<comment type="caution">
    <text evidence="1">The sequence shown here is derived from an EMBL/GenBank/DDBJ whole genome shotgun (WGS) entry which is preliminary data.</text>
</comment>
<dbReference type="EMBL" id="BLLF01001985">
    <property type="protein sequence ID" value="GFH22180.1"/>
    <property type="molecule type" value="Genomic_DNA"/>
</dbReference>
<name>A0A699ZM49_HAELA</name>
<dbReference type="AlphaFoldDB" id="A0A699ZM49"/>
<accession>A0A699ZM49</accession>
<protein>
    <submittedName>
        <fullName evidence="1">Uncharacterized protein</fullName>
    </submittedName>
</protein>
<evidence type="ECO:0000313" key="1">
    <source>
        <dbReference type="EMBL" id="GFH22180.1"/>
    </source>
</evidence>
<proteinExistence type="predicted"/>